<dbReference type="Gene3D" id="3.50.70.20">
    <property type="entry name" value="Cytochrome P460"/>
    <property type="match status" value="1"/>
</dbReference>
<dbReference type="CDD" id="cd20751">
    <property type="entry name" value="cyt_P460_Ne-like"/>
    <property type="match status" value="1"/>
</dbReference>
<organism evidence="2 3">
    <name type="scientific">Nitrosospira multiformis</name>
    <dbReference type="NCBI Taxonomy" id="1231"/>
    <lineage>
        <taxon>Bacteria</taxon>
        <taxon>Pseudomonadati</taxon>
        <taxon>Pseudomonadota</taxon>
        <taxon>Betaproteobacteria</taxon>
        <taxon>Nitrosomonadales</taxon>
        <taxon>Nitrosomonadaceae</taxon>
        <taxon>Nitrosospira</taxon>
    </lineage>
</organism>
<dbReference type="InterPro" id="IPR038142">
    <property type="entry name" value="Cytochrome_P460_sp"/>
</dbReference>
<dbReference type="Pfam" id="PF16694">
    <property type="entry name" value="Cytochrome_P460"/>
    <property type="match status" value="1"/>
</dbReference>
<evidence type="ECO:0000313" key="2">
    <source>
        <dbReference type="EMBL" id="SET34174.1"/>
    </source>
</evidence>
<dbReference type="InterPro" id="IPR032033">
    <property type="entry name" value="Cytochrome_P460"/>
</dbReference>
<accession>A0A1I0DR06</accession>
<dbReference type="OrthoDB" id="511546at2"/>
<feature type="domain" description="Cytochrome P460" evidence="1">
    <location>
        <begin position="41"/>
        <end position="177"/>
    </location>
</feature>
<evidence type="ECO:0000313" key="3">
    <source>
        <dbReference type="Proteomes" id="UP000183339"/>
    </source>
</evidence>
<name>A0A1I0DR06_9PROT</name>
<dbReference type="RefSeq" id="WP_074707607.1">
    <property type="nucleotide sequence ID" value="NZ_FOHI01000005.1"/>
</dbReference>
<gene>
    <name evidence="2" type="ORF">SAMN05216412_10587</name>
</gene>
<evidence type="ECO:0000259" key="1">
    <source>
        <dbReference type="Pfam" id="PF16694"/>
    </source>
</evidence>
<reference evidence="2 3" key="1">
    <citation type="submission" date="2016-10" db="EMBL/GenBank/DDBJ databases">
        <authorList>
            <person name="de Groot N.N."/>
        </authorList>
    </citation>
    <scope>NUCLEOTIDE SEQUENCE [LARGE SCALE GENOMIC DNA]</scope>
    <source>
        <strain evidence="2 3">Nl7</strain>
    </source>
</reference>
<dbReference type="EMBL" id="FOHI01000005">
    <property type="protein sequence ID" value="SET34174.1"/>
    <property type="molecule type" value="Genomic_DNA"/>
</dbReference>
<dbReference type="AlphaFoldDB" id="A0A1I0DR06"/>
<sequence length="197" mass="21903">MRTGKYLFGLWVLAALGTFLISGGVSAKEYFTISNKVLERPTGFREWIYVGTPLTPNDMNSGKASFPEFHNVYIDPESWEHWKKTGKFREGAILIKEMTSVGSKAAASGKGYFMGDFIGLEATIKSKREFPDEPGNWAYFSFTTEDHRSVKKTANAQPQANCNGCHETSAEDDFVFTQYYPVLRAGKANPENAVGGK</sequence>
<protein>
    <submittedName>
        <fullName evidence="2">Cytochrome P460</fullName>
    </submittedName>
</protein>
<proteinExistence type="predicted"/>
<dbReference type="Proteomes" id="UP000183339">
    <property type="component" value="Unassembled WGS sequence"/>
</dbReference>